<feature type="region of interest" description="Disordered" evidence="1">
    <location>
        <begin position="293"/>
        <end position="321"/>
    </location>
</feature>
<dbReference type="PANTHER" id="PTHR33490">
    <property type="entry name" value="BLR5614 PROTEIN-RELATED"/>
    <property type="match status" value="1"/>
</dbReference>
<dbReference type="AlphaFoldDB" id="A0A1B2EI83"/>
<dbReference type="InterPro" id="IPR038765">
    <property type="entry name" value="Papain-like_cys_pep_sf"/>
</dbReference>
<dbReference type="Pfam" id="PF08379">
    <property type="entry name" value="Bact_transglu_N"/>
    <property type="match status" value="1"/>
</dbReference>
<accession>A0A1B2EI83</accession>
<dbReference type="SUPFAM" id="SSF54001">
    <property type="entry name" value="Cysteine proteinases"/>
    <property type="match status" value="1"/>
</dbReference>
<feature type="domain" description="Transglutaminase-like" evidence="2">
    <location>
        <begin position="179"/>
        <end position="248"/>
    </location>
</feature>
<dbReference type="Gene3D" id="3.10.620.30">
    <property type="match status" value="1"/>
</dbReference>
<dbReference type="PANTHER" id="PTHR33490:SF1">
    <property type="entry name" value="SLL1233 PROTEIN"/>
    <property type="match status" value="1"/>
</dbReference>
<gene>
    <name evidence="3" type="ORF">BB934_16800</name>
</gene>
<organism evidence="3">
    <name type="scientific">Microvirga ossetica</name>
    <dbReference type="NCBI Taxonomy" id="1882682"/>
    <lineage>
        <taxon>Bacteria</taxon>
        <taxon>Pseudomonadati</taxon>
        <taxon>Pseudomonadota</taxon>
        <taxon>Alphaproteobacteria</taxon>
        <taxon>Hyphomicrobiales</taxon>
        <taxon>Methylobacteriaceae</taxon>
        <taxon>Microvirga</taxon>
    </lineage>
</organism>
<protein>
    <submittedName>
        <fullName evidence="3">Transglutaminase</fullName>
    </submittedName>
</protein>
<dbReference type="KEGG" id="moc:BB934_16800"/>
<proteinExistence type="predicted"/>
<reference evidence="3" key="1">
    <citation type="submission" date="2016-07" db="EMBL/GenBank/DDBJ databases">
        <title>Microvirga ossetica sp. nov. a new species of rhizobia isolated from root nodules of the legume species Vicia alpestris Steven originated from North Ossetia region in the Caucasus.</title>
        <authorList>
            <person name="Safronova V.I."/>
            <person name="Kuznetsova I.G."/>
            <person name="Sazanova A.L."/>
            <person name="Belimov A."/>
            <person name="Andronov E."/>
            <person name="Osledkin Y.S."/>
            <person name="Onishchuk O.P."/>
            <person name="Kurchak O.N."/>
            <person name="Shaposhnikov A.I."/>
            <person name="Willems A."/>
            <person name="Tikhonovich I.A."/>
        </authorList>
    </citation>
    <scope>NUCLEOTIDE SEQUENCE [LARGE SCALE GENOMIC DNA]</scope>
    <source>
        <strain evidence="3">V5/3M</strain>
    </source>
</reference>
<name>A0A1B2EI83_9HYPH</name>
<dbReference type="Pfam" id="PF01841">
    <property type="entry name" value="Transglut_core"/>
    <property type="match status" value="1"/>
</dbReference>
<dbReference type="InterPro" id="IPR002931">
    <property type="entry name" value="Transglutaminase-like"/>
</dbReference>
<evidence type="ECO:0000313" key="3">
    <source>
        <dbReference type="EMBL" id="ANY79681.1"/>
    </source>
</evidence>
<sequence length="321" mass="36242">MVDEMTLLAVRHVTTYRYRQPVSFGEHRVMFRPRDSYDQRLLDARIEIGPAPSAMRWIHDVFGNCVAIARFTKEASELRFESNIRLDHQPSNAPDFQMEDYAQTYPFAYSAEEMPDLMRAMERQYLDPDHQIHRWVQKFLHQGRPTRTGELLMTLTYAIKESFTYNRRSETGIQDPLTTLMLNRGTCRDFAILMIEAVRALGLAARFVSGYIYSPSLDGSGHVGGGSTHAWCQVYLPGAGWVEFDPTNGIIGNRDLIRIAVARDPRQAVPLSGTWMGEASDFEGMTVEVNVTSSEGEGAQRAADSTSPNSRPWLADPQGAR</sequence>
<evidence type="ECO:0000256" key="1">
    <source>
        <dbReference type="SAM" id="MobiDB-lite"/>
    </source>
</evidence>
<dbReference type="SMART" id="SM00460">
    <property type="entry name" value="TGc"/>
    <property type="match status" value="1"/>
</dbReference>
<dbReference type="InterPro" id="IPR013589">
    <property type="entry name" value="Bac_transglu_N"/>
</dbReference>
<dbReference type="EMBL" id="CP016616">
    <property type="protein sequence ID" value="ANY79681.1"/>
    <property type="molecule type" value="Genomic_DNA"/>
</dbReference>
<evidence type="ECO:0000259" key="2">
    <source>
        <dbReference type="SMART" id="SM00460"/>
    </source>
</evidence>